<sequence>MRKQSLRQTANRYLQTDNRGSFKDKKHCAFVIHKMIDDLFLMGDVPHSWHALKKYHIEQLIEFWQKNKIKSATIMDYMTTIRRFLQGINCLLSDIDNKSLGLYRQRNTRKAKKTSPDIWTEIPQTIAKIIMGMQTQFGLTFSEAIQVIPGIHTKEEMLWITREISFNSEDRTIPFRNKNQTLILAELYNYTQSDKCLLQLHDYDDILSQWRMALSAFNLPTNKTYRYLYARQLKKELLPILGNYQTDWLIRDEMGIKSRNTLWVYLHE</sequence>
<protein>
    <submittedName>
        <fullName evidence="3">Putative integrase</fullName>
    </submittedName>
</protein>
<dbReference type="Proteomes" id="UP000054735">
    <property type="component" value="Unassembled WGS sequence"/>
</dbReference>
<evidence type="ECO:0000313" key="5">
    <source>
        <dbReference type="Proteomes" id="UP000255066"/>
    </source>
</evidence>
<dbReference type="Proteomes" id="UP000255066">
    <property type="component" value="Unassembled WGS sequence"/>
</dbReference>
<dbReference type="AlphaFoldDB" id="A0A378IJ77"/>
<feature type="domain" description="Putative integrase N-terminal" evidence="1">
    <location>
        <begin position="15"/>
        <end position="86"/>
    </location>
</feature>
<accession>A0A378IJ77</accession>
<dbReference type="OrthoDB" id="5640382at2"/>
<organism evidence="3 5">
    <name type="scientific">Legionella birminghamensis</name>
    <dbReference type="NCBI Taxonomy" id="28083"/>
    <lineage>
        <taxon>Bacteria</taxon>
        <taxon>Pseudomonadati</taxon>
        <taxon>Pseudomonadota</taxon>
        <taxon>Gammaproteobacteria</taxon>
        <taxon>Legionellales</taxon>
        <taxon>Legionellaceae</taxon>
        <taxon>Legionella</taxon>
    </lineage>
</organism>
<name>A0A378IJ77_9GAMM</name>
<evidence type="ECO:0000313" key="2">
    <source>
        <dbReference type="EMBL" id="KTC76162.1"/>
    </source>
</evidence>
<reference evidence="2 4" key="1">
    <citation type="submission" date="2015-11" db="EMBL/GenBank/DDBJ databases">
        <title>Genomic analysis of 38 Legionella species identifies large and diverse effector repertoires.</title>
        <authorList>
            <person name="Burstein D."/>
            <person name="Amaro F."/>
            <person name="Zusman T."/>
            <person name="Lifshitz Z."/>
            <person name="Cohen O."/>
            <person name="Gilbert J.A."/>
            <person name="Pupko T."/>
            <person name="Shuman H.A."/>
            <person name="Segal G."/>
        </authorList>
    </citation>
    <scope>NUCLEOTIDE SEQUENCE [LARGE SCALE GENOMIC DNA]</scope>
    <source>
        <strain evidence="2 4">CDC#1407-AL-14</strain>
    </source>
</reference>
<proteinExistence type="predicted"/>
<dbReference type="RefSeq" id="WP_058522342.1">
    <property type="nucleotide sequence ID" value="NZ_CAAAHV010000031.1"/>
</dbReference>
<evidence type="ECO:0000259" key="1">
    <source>
        <dbReference type="Pfam" id="PF12834"/>
    </source>
</evidence>
<keyword evidence="4" id="KW-1185">Reference proteome</keyword>
<dbReference type="InterPro" id="IPR024457">
    <property type="entry name" value="Putative_integrase_N"/>
</dbReference>
<reference evidence="3 5" key="2">
    <citation type="submission" date="2018-06" db="EMBL/GenBank/DDBJ databases">
        <authorList>
            <consortium name="Pathogen Informatics"/>
            <person name="Doyle S."/>
        </authorList>
    </citation>
    <scope>NUCLEOTIDE SEQUENCE [LARGE SCALE GENOMIC DNA]</scope>
    <source>
        <strain evidence="3 5">NCTC12437</strain>
    </source>
</reference>
<dbReference type="EMBL" id="LNXT01000001">
    <property type="protein sequence ID" value="KTC76162.1"/>
    <property type="molecule type" value="Genomic_DNA"/>
</dbReference>
<gene>
    <name evidence="2" type="ORF">Lbir_0231</name>
    <name evidence="3" type="ORF">NCTC12437_01994</name>
</gene>
<dbReference type="EMBL" id="UGNW01000001">
    <property type="protein sequence ID" value="STX32214.1"/>
    <property type="molecule type" value="Genomic_DNA"/>
</dbReference>
<dbReference type="Pfam" id="PF12834">
    <property type="entry name" value="Phage_int_SAM_2"/>
    <property type="match status" value="1"/>
</dbReference>
<dbReference type="STRING" id="28083.Lbir_0231"/>
<evidence type="ECO:0000313" key="4">
    <source>
        <dbReference type="Proteomes" id="UP000054735"/>
    </source>
</evidence>
<evidence type="ECO:0000313" key="3">
    <source>
        <dbReference type="EMBL" id="STX32214.1"/>
    </source>
</evidence>